<accession>A0AAD8E6T6</accession>
<dbReference type="InterPro" id="IPR006768">
    <property type="entry name" value="Cwf19-like_C_dom-1"/>
</dbReference>
<feature type="region of interest" description="Disordered" evidence="2">
    <location>
        <begin position="1"/>
        <end position="26"/>
    </location>
</feature>
<dbReference type="PANTHER" id="PTHR12072">
    <property type="entry name" value="CWF19, CELL CYCLE CONTROL PROTEIN"/>
    <property type="match status" value="1"/>
</dbReference>
<dbReference type="Pfam" id="PF04677">
    <property type="entry name" value="CwfJ_C_1"/>
    <property type="match status" value="1"/>
</dbReference>
<dbReference type="Proteomes" id="UP001233999">
    <property type="component" value="Unassembled WGS sequence"/>
</dbReference>
<evidence type="ECO:0000259" key="3">
    <source>
        <dbReference type="Pfam" id="PF04676"/>
    </source>
</evidence>
<dbReference type="GO" id="GO:0071014">
    <property type="term" value="C:post-mRNA release spliceosomal complex"/>
    <property type="evidence" value="ECO:0007669"/>
    <property type="project" value="TreeGrafter"/>
</dbReference>
<feature type="domain" description="Cwf19-like C-terminal" evidence="4">
    <location>
        <begin position="492"/>
        <end position="553"/>
    </location>
</feature>
<dbReference type="AlphaFoldDB" id="A0AAD8E6T6"/>
<reference evidence="5" key="1">
    <citation type="journal article" date="2023" name="IScience">
        <title>Live-bearing cockroach genome reveals convergent evolutionary mechanisms linked to viviparity in insects and beyond.</title>
        <authorList>
            <person name="Fouks B."/>
            <person name="Harrison M.C."/>
            <person name="Mikhailova A.A."/>
            <person name="Marchal E."/>
            <person name="English S."/>
            <person name="Carruthers M."/>
            <person name="Jennings E.C."/>
            <person name="Chiamaka E.L."/>
            <person name="Frigard R.A."/>
            <person name="Pippel M."/>
            <person name="Attardo G.M."/>
            <person name="Benoit J.B."/>
            <person name="Bornberg-Bauer E."/>
            <person name="Tobe S.S."/>
        </authorList>
    </citation>
    <scope>NUCLEOTIDE SEQUENCE</scope>
    <source>
        <strain evidence="5">Stay&amp;Tobe</strain>
    </source>
</reference>
<dbReference type="InterPro" id="IPR006767">
    <property type="entry name" value="Cwf19-like_C_dom-2"/>
</dbReference>
<feature type="compositionally biased region" description="Basic and acidic residues" evidence="2">
    <location>
        <begin position="240"/>
        <end position="252"/>
    </location>
</feature>
<dbReference type="PANTHER" id="PTHR12072:SF5">
    <property type="entry name" value="CWF19-LIKE PROTEIN 2"/>
    <property type="match status" value="1"/>
</dbReference>
<evidence type="ECO:0000256" key="1">
    <source>
        <dbReference type="ARBA" id="ARBA00006795"/>
    </source>
</evidence>
<sequence length="660" mass="75695">SSDEDDEWVEKVTEKESDEQQVKQEGSLVERDEWMTLTGMFSCVRRDKRDSREQADKQNNKYMLDRLEQTDCELNPYWKDGGTGLPEEKDTRNQPILSEKAVGDYGVDWLRRALKRVKEQAVEEGKSLEAVAAERWGTLKNLETMISEAEKKSRREFGSQHEHRKDKGDTERYKRSEEGRSSKSYEKRDERSYSSSRNRSFQKPRDEHDVQSAFQKPRDSGTSVSSYRNTGASGNWRKKSSTEVKKIQETHKNISSSSDSETEENKPKEQIPSAVLSDKEMNELGAKLVKAEILGNEELVNELRSKLEAARTAWTLKPDAAAEEEVVVLTRTDSKGLVCPLQQAETSGGSCKKQKVETHRDGLRVHYFADDNKYSLQDLFEREKLNSVEDQNEMFIKLAGKVAQGDMDDIFEEKVRVKESSSKVHEREREGQGNKGTQDGGPRPFKLQVVLRQQGDAQTASGASTARRCSNCKWCFDSKEMLKHLIVAIGSKLDEDVWNEVQTFKKTLVKLLKDRDEDVLFETATYLKKFPHMLIECVPVDKEVGDLAPIYFKKAILECATNKKLVDLKNKNVRRAVPNGLPFFTVDFGLDPGFAHVIEDERIFPRNFAQEIIGGMLDLDHSIWRKQRKDNFDAQRKKVMQFADWCKPYGFTVNNFSDSE</sequence>
<feature type="compositionally biased region" description="Basic and acidic residues" evidence="2">
    <location>
        <begin position="416"/>
        <end position="432"/>
    </location>
</feature>
<feature type="domain" description="Cwf19-like protein C-terminal" evidence="3">
    <location>
        <begin position="559"/>
        <end position="652"/>
    </location>
</feature>
<evidence type="ECO:0000313" key="5">
    <source>
        <dbReference type="EMBL" id="KAJ9579460.1"/>
    </source>
</evidence>
<evidence type="ECO:0000259" key="4">
    <source>
        <dbReference type="Pfam" id="PF04677"/>
    </source>
</evidence>
<keyword evidence="6" id="KW-1185">Reference proteome</keyword>
<name>A0AAD8E6T6_DIPPU</name>
<feature type="region of interest" description="Disordered" evidence="2">
    <location>
        <begin position="147"/>
        <end position="274"/>
    </location>
</feature>
<dbReference type="Pfam" id="PF04676">
    <property type="entry name" value="CwfJ_C_2"/>
    <property type="match status" value="1"/>
</dbReference>
<reference evidence="5" key="2">
    <citation type="submission" date="2023-05" db="EMBL/GenBank/DDBJ databases">
        <authorList>
            <person name="Fouks B."/>
        </authorList>
    </citation>
    <scope>NUCLEOTIDE SEQUENCE</scope>
    <source>
        <strain evidence="5">Stay&amp;Tobe</strain>
        <tissue evidence="5">Testes</tissue>
    </source>
</reference>
<comment type="caution">
    <text evidence="5">The sequence shown here is derived from an EMBL/GenBank/DDBJ whole genome shotgun (WGS) entry which is preliminary data.</text>
</comment>
<protein>
    <recommendedName>
        <fullName evidence="7">CWF19-like protein 2</fullName>
    </recommendedName>
</protein>
<evidence type="ECO:0000256" key="2">
    <source>
        <dbReference type="SAM" id="MobiDB-lite"/>
    </source>
</evidence>
<feature type="non-terminal residue" evidence="5">
    <location>
        <position position="660"/>
    </location>
</feature>
<feature type="compositionally biased region" description="Polar residues" evidence="2">
    <location>
        <begin position="220"/>
        <end position="233"/>
    </location>
</feature>
<dbReference type="InterPro" id="IPR040194">
    <property type="entry name" value="Cwf19-like"/>
</dbReference>
<feature type="region of interest" description="Disordered" evidence="2">
    <location>
        <begin position="78"/>
        <end position="97"/>
    </location>
</feature>
<dbReference type="GO" id="GO:0000398">
    <property type="term" value="P:mRNA splicing, via spliceosome"/>
    <property type="evidence" value="ECO:0007669"/>
    <property type="project" value="TreeGrafter"/>
</dbReference>
<proteinExistence type="inferred from homology"/>
<feature type="compositionally biased region" description="Basic and acidic residues" evidence="2">
    <location>
        <begin position="148"/>
        <end position="192"/>
    </location>
</feature>
<organism evidence="5 6">
    <name type="scientific">Diploptera punctata</name>
    <name type="common">Pacific beetle cockroach</name>
    <dbReference type="NCBI Taxonomy" id="6984"/>
    <lineage>
        <taxon>Eukaryota</taxon>
        <taxon>Metazoa</taxon>
        <taxon>Ecdysozoa</taxon>
        <taxon>Arthropoda</taxon>
        <taxon>Hexapoda</taxon>
        <taxon>Insecta</taxon>
        <taxon>Pterygota</taxon>
        <taxon>Neoptera</taxon>
        <taxon>Polyneoptera</taxon>
        <taxon>Dictyoptera</taxon>
        <taxon>Blattodea</taxon>
        <taxon>Blaberoidea</taxon>
        <taxon>Blaberidae</taxon>
        <taxon>Diplopterinae</taxon>
        <taxon>Diploptera</taxon>
    </lineage>
</organism>
<dbReference type="EMBL" id="JASPKZ010008409">
    <property type="protein sequence ID" value="KAJ9579460.1"/>
    <property type="molecule type" value="Genomic_DNA"/>
</dbReference>
<feature type="compositionally biased region" description="Basic and acidic residues" evidence="2">
    <location>
        <begin position="9"/>
        <end position="26"/>
    </location>
</feature>
<evidence type="ECO:0000313" key="6">
    <source>
        <dbReference type="Proteomes" id="UP001233999"/>
    </source>
</evidence>
<comment type="similarity">
    <text evidence="1">Belongs to the CWF19 family.</text>
</comment>
<gene>
    <name evidence="5" type="ORF">L9F63_024432</name>
</gene>
<feature type="region of interest" description="Disordered" evidence="2">
    <location>
        <begin position="416"/>
        <end position="444"/>
    </location>
</feature>
<evidence type="ECO:0008006" key="7">
    <source>
        <dbReference type="Google" id="ProtNLM"/>
    </source>
</evidence>